<dbReference type="Proteomes" id="UP000799439">
    <property type="component" value="Unassembled WGS sequence"/>
</dbReference>
<evidence type="ECO:0000313" key="2">
    <source>
        <dbReference type="EMBL" id="KAF2149683.1"/>
    </source>
</evidence>
<keyword evidence="1" id="KW-0732">Signal</keyword>
<reference evidence="2" key="1">
    <citation type="journal article" date="2020" name="Stud. Mycol.">
        <title>101 Dothideomycetes genomes: a test case for predicting lifestyles and emergence of pathogens.</title>
        <authorList>
            <person name="Haridas S."/>
            <person name="Albert R."/>
            <person name="Binder M."/>
            <person name="Bloem J."/>
            <person name="Labutti K."/>
            <person name="Salamov A."/>
            <person name="Andreopoulos B."/>
            <person name="Baker S."/>
            <person name="Barry K."/>
            <person name="Bills G."/>
            <person name="Bluhm B."/>
            <person name="Cannon C."/>
            <person name="Castanera R."/>
            <person name="Culley D."/>
            <person name="Daum C."/>
            <person name="Ezra D."/>
            <person name="Gonzalez J."/>
            <person name="Henrissat B."/>
            <person name="Kuo A."/>
            <person name="Liang C."/>
            <person name="Lipzen A."/>
            <person name="Lutzoni F."/>
            <person name="Magnuson J."/>
            <person name="Mondo S."/>
            <person name="Nolan M."/>
            <person name="Ohm R."/>
            <person name="Pangilinan J."/>
            <person name="Park H.-J."/>
            <person name="Ramirez L."/>
            <person name="Alfaro M."/>
            <person name="Sun H."/>
            <person name="Tritt A."/>
            <person name="Yoshinaga Y."/>
            <person name="Zwiers L.-H."/>
            <person name="Turgeon B."/>
            <person name="Goodwin S."/>
            <person name="Spatafora J."/>
            <person name="Crous P."/>
            <person name="Grigoriev I."/>
        </authorList>
    </citation>
    <scope>NUCLEOTIDE SEQUENCE</scope>
    <source>
        <strain evidence="2">CBS 260.36</strain>
    </source>
</reference>
<name>A0A9P4MDZ1_9PEZI</name>
<evidence type="ECO:0000313" key="3">
    <source>
        <dbReference type="Proteomes" id="UP000799439"/>
    </source>
</evidence>
<sequence length="116" mass="13302">MSRIIIFFAALLWAVVSLAAQVEYSVPYRHRGETVFHNTKDPIDKKHIQTIVDNMEQWSNGKFHATKIADRVIVMDERIATSLRAARGPLAEMRHLVAFHTIESVSCSRIADFDRH</sequence>
<comment type="caution">
    <text evidence="2">The sequence shown here is derived from an EMBL/GenBank/DDBJ whole genome shotgun (WGS) entry which is preliminary data.</text>
</comment>
<feature type="signal peptide" evidence="1">
    <location>
        <begin position="1"/>
        <end position="19"/>
    </location>
</feature>
<dbReference type="EMBL" id="ML996091">
    <property type="protein sequence ID" value="KAF2149683.1"/>
    <property type="molecule type" value="Genomic_DNA"/>
</dbReference>
<evidence type="ECO:0000256" key="1">
    <source>
        <dbReference type="SAM" id="SignalP"/>
    </source>
</evidence>
<organism evidence="2 3">
    <name type="scientific">Myriangium duriaei CBS 260.36</name>
    <dbReference type="NCBI Taxonomy" id="1168546"/>
    <lineage>
        <taxon>Eukaryota</taxon>
        <taxon>Fungi</taxon>
        <taxon>Dikarya</taxon>
        <taxon>Ascomycota</taxon>
        <taxon>Pezizomycotina</taxon>
        <taxon>Dothideomycetes</taxon>
        <taxon>Dothideomycetidae</taxon>
        <taxon>Myriangiales</taxon>
        <taxon>Myriangiaceae</taxon>
        <taxon>Myriangium</taxon>
    </lineage>
</organism>
<accession>A0A9P4MDZ1</accession>
<gene>
    <name evidence="2" type="ORF">K461DRAFT_271246</name>
</gene>
<protein>
    <submittedName>
        <fullName evidence="2">Uncharacterized protein</fullName>
    </submittedName>
</protein>
<proteinExistence type="predicted"/>
<feature type="chain" id="PRO_5040165792" evidence="1">
    <location>
        <begin position="20"/>
        <end position="116"/>
    </location>
</feature>
<dbReference type="AlphaFoldDB" id="A0A9P4MDZ1"/>
<keyword evidence="3" id="KW-1185">Reference proteome</keyword>